<dbReference type="GO" id="GO:0045332">
    <property type="term" value="P:phospholipid translocation"/>
    <property type="evidence" value="ECO:0007669"/>
    <property type="project" value="TreeGrafter"/>
</dbReference>
<dbReference type="Proteomes" id="UP000265618">
    <property type="component" value="Unassembled WGS sequence"/>
</dbReference>
<keyword evidence="1" id="KW-1133">Transmembrane helix</keyword>
<feature type="transmembrane region" description="Helical" evidence="1">
    <location>
        <begin position="7"/>
        <end position="23"/>
    </location>
</feature>
<keyword evidence="1" id="KW-0472">Membrane</keyword>
<proteinExistence type="predicted"/>
<name>A0A9K3D9G2_9EUKA</name>
<dbReference type="PANTHER" id="PTHR24092">
    <property type="entry name" value="PROBABLE PHOSPHOLIPID-TRANSPORTING ATPASE"/>
    <property type="match status" value="1"/>
</dbReference>
<keyword evidence="1" id="KW-0812">Transmembrane</keyword>
<evidence type="ECO:0000313" key="3">
    <source>
        <dbReference type="Proteomes" id="UP000265618"/>
    </source>
</evidence>
<comment type="caution">
    <text evidence="2">The sequence shown here is derived from an EMBL/GenBank/DDBJ whole genome shotgun (WGS) entry which is preliminary data.</text>
</comment>
<keyword evidence="3" id="KW-1185">Reference proteome</keyword>
<protein>
    <submittedName>
        <fullName evidence="2">P-type ATPase, subfamily IV</fullName>
    </submittedName>
</protein>
<dbReference type="AlphaFoldDB" id="A0A9K3D9G2"/>
<gene>
    <name evidence="2" type="ORF">KIPB_014164</name>
</gene>
<dbReference type="GO" id="GO:0140326">
    <property type="term" value="F:ATPase-coupled intramembrane lipid transporter activity"/>
    <property type="evidence" value="ECO:0007669"/>
    <property type="project" value="TreeGrafter"/>
</dbReference>
<dbReference type="OrthoDB" id="377733at2759"/>
<organism evidence="2 3">
    <name type="scientific">Kipferlia bialata</name>
    <dbReference type="NCBI Taxonomy" id="797122"/>
    <lineage>
        <taxon>Eukaryota</taxon>
        <taxon>Metamonada</taxon>
        <taxon>Carpediemonas-like organisms</taxon>
        <taxon>Kipferlia</taxon>
    </lineage>
</organism>
<sequence length="90" mass="10407">FQRVSNIFFMFVVLINLIPELVVVTPITVILPLVFIFFMAAVREGLDDSRRRKADKQANLSEYDIIRCGVCMRVASEKIRSVLVAFYVYM</sequence>
<feature type="non-terminal residue" evidence="2">
    <location>
        <position position="1"/>
    </location>
</feature>
<evidence type="ECO:0000313" key="2">
    <source>
        <dbReference type="EMBL" id="GIQ91082.1"/>
    </source>
</evidence>
<accession>A0A9K3D9G2</accession>
<evidence type="ECO:0000256" key="1">
    <source>
        <dbReference type="SAM" id="Phobius"/>
    </source>
</evidence>
<reference evidence="2 3" key="1">
    <citation type="journal article" date="2018" name="PLoS ONE">
        <title>The draft genome of Kipferlia bialata reveals reductive genome evolution in fornicate parasites.</title>
        <authorList>
            <person name="Tanifuji G."/>
            <person name="Takabayashi S."/>
            <person name="Kume K."/>
            <person name="Takagi M."/>
            <person name="Nakayama T."/>
            <person name="Kamikawa R."/>
            <person name="Inagaki Y."/>
            <person name="Hashimoto T."/>
        </authorList>
    </citation>
    <scope>NUCLEOTIDE SEQUENCE [LARGE SCALE GENOMIC DNA]</scope>
    <source>
        <strain evidence="2">NY0173</strain>
    </source>
</reference>
<dbReference type="GO" id="GO:0005886">
    <property type="term" value="C:plasma membrane"/>
    <property type="evidence" value="ECO:0007669"/>
    <property type="project" value="TreeGrafter"/>
</dbReference>
<dbReference type="EMBL" id="BDIP01007123">
    <property type="protein sequence ID" value="GIQ91082.1"/>
    <property type="molecule type" value="Genomic_DNA"/>
</dbReference>